<keyword evidence="7 10" id="KW-0804">Transcription</keyword>
<evidence type="ECO:0000313" key="13">
    <source>
        <dbReference type="Proteomes" id="UP000749293"/>
    </source>
</evidence>
<dbReference type="GeneID" id="55968037"/>
<evidence type="ECO:0000256" key="6">
    <source>
        <dbReference type="ARBA" id="ARBA00023159"/>
    </source>
</evidence>
<comment type="caution">
    <text evidence="12">The sequence shown here is derived from an EMBL/GenBank/DDBJ whole genome shotgun (WGS) entry which is preliminary data.</text>
</comment>
<feature type="region of interest" description="Disordered" evidence="11">
    <location>
        <begin position="237"/>
        <end position="257"/>
    </location>
</feature>
<dbReference type="PANTHER" id="PTHR21428:SF11">
    <property type="entry name" value="MEDIATOR OF RNA POLYMERASE II TRANSCRIPTION SUBUNIT 7"/>
    <property type="match status" value="1"/>
</dbReference>
<evidence type="ECO:0000256" key="10">
    <source>
        <dbReference type="RuleBase" id="RU364060"/>
    </source>
</evidence>
<sequence>MADQQEPLSLASTFPNPPPFWKDFTQENLSRIEDLRREYSSEHGGAKAPERVPGGVPEELTRLQPPAEPADRRWRVFGDHYTVCDKPFSIELEDKLPTLEDQGIHNLAPTHPSRANKDKDEAEEGDGTHYDAALELKRLAKSLLVNFLELTGTLATRPADSAAKVDDLRTLLINMHHTLNEYRPHQARESAAEMMQDHLDKVRSETVAVRSQVDKARRVLEGLGSLTVPSVPDDVFAGNEHNVKDKEPDWDTAQSNRDSELWITADGLLA</sequence>
<dbReference type="EMBL" id="JAANYQ010000012">
    <property type="protein sequence ID" value="KAF4121400.1"/>
    <property type="molecule type" value="Genomic_DNA"/>
</dbReference>
<feature type="compositionally biased region" description="Basic and acidic residues" evidence="11">
    <location>
        <begin position="115"/>
        <end position="126"/>
    </location>
</feature>
<dbReference type="InterPro" id="IPR044888">
    <property type="entry name" value="Mediatior_Med7_sf"/>
</dbReference>
<dbReference type="InterPro" id="IPR009244">
    <property type="entry name" value="Mediatior_Med7"/>
</dbReference>
<feature type="compositionally biased region" description="Polar residues" evidence="11">
    <location>
        <begin position="1"/>
        <end position="14"/>
    </location>
</feature>
<evidence type="ECO:0000256" key="8">
    <source>
        <dbReference type="ARBA" id="ARBA00023242"/>
    </source>
</evidence>
<name>A0A9P5D331_9HYPO</name>
<evidence type="ECO:0000256" key="1">
    <source>
        <dbReference type="ARBA" id="ARBA00004123"/>
    </source>
</evidence>
<evidence type="ECO:0000313" key="12">
    <source>
        <dbReference type="EMBL" id="KAF4121400.1"/>
    </source>
</evidence>
<comment type="subcellular location">
    <subcellularLocation>
        <location evidence="1 10">Nucleus</location>
    </subcellularLocation>
</comment>
<keyword evidence="13" id="KW-1185">Reference proteome</keyword>
<feature type="compositionally biased region" description="Basic and acidic residues" evidence="11">
    <location>
        <begin position="36"/>
        <end position="50"/>
    </location>
</feature>
<comment type="similarity">
    <text evidence="2 10">Belongs to the Mediator complex subunit 7 family.</text>
</comment>
<feature type="region of interest" description="Disordered" evidence="11">
    <location>
        <begin position="103"/>
        <end position="126"/>
    </location>
</feature>
<proteinExistence type="inferred from homology"/>
<dbReference type="GO" id="GO:0003712">
    <property type="term" value="F:transcription coregulator activity"/>
    <property type="evidence" value="ECO:0007669"/>
    <property type="project" value="InterPro"/>
</dbReference>
<dbReference type="Gene3D" id="6.10.140.200">
    <property type="match status" value="1"/>
</dbReference>
<evidence type="ECO:0000256" key="4">
    <source>
        <dbReference type="ARBA" id="ARBA00020631"/>
    </source>
</evidence>
<evidence type="ECO:0000256" key="11">
    <source>
        <dbReference type="SAM" id="MobiDB-lite"/>
    </source>
</evidence>
<evidence type="ECO:0000256" key="2">
    <source>
        <dbReference type="ARBA" id="ARBA00009994"/>
    </source>
</evidence>
<reference evidence="12" key="1">
    <citation type="submission" date="2020-03" db="EMBL/GenBank/DDBJ databases">
        <title>Site-based positive gene gene selection in Geosmithia morbida across the United States reveals a broad range of putative effectors and factors for local host and environmental adapation.</title>
        <authorList>
            <person name="Onufrak A."/>
            <person name="Murdoch R.W."/>
            <person name="Gazis R."/>
            <person name="Huff M."/>
            <person name="Staton M."/>
            <person name="Klingeman W."/>
            <person name="Hadziabdic D."/>
        </authorList>
    </citation>
    <scope>NUCLEOTIDE SEQUENCE</scope>
    <source>
        <strain evidence="12">1262</strain>
    </source>
</reference>
<dbReference type="GO" id="GO:0006357">
    <property type="term" value="P:regulation of transcription by RNA polymerase II"/>
    <property type="evidence" value="ECO:0007669"/>
    <property type="project" value="InterPro"/>
</dbReference>
<feature type="region of interest" description="Disordered" evidence="11">
    <location>
        <begin position="1"/>
        <end position="20"/>
    </location>
</feature>
<dbReference type="Proteomes" id="UP000749293">
    <property type="component" value="Unassembled WGS sequence"/>
</dbReference>
<comment type="subunit">
    <text evidence="3 10">Component of the Mediator complex.</text>
</comment>
<comment type="function">
    <text evidence="9">Component of the Mediator complex, a coactivator involved in the regulated transcription of nearly all RNA polymerase II-dependent genes. Mediator functions as a bridge to convey information from gene-specific regulatory proteins to the basal RNA polymerase II transcription machinery. Mediator is recruited to promoters by direct interactions with regulatory proteins and serves as a scaffold for the assembly of a functional preinitiation complex with RNA polymerase II and the general transcription factors.</text>
</comment>
<dbReference type="InterPro" id="IPR037212">
    <property type="entry name" value="Med7/Med21-like"/>
</dbReference>
<dbReference type="SUPFAM" id="SSF140718">
    <property type="entry name" value="Mediator hinge subcomplex-like"/>
    <property type="match status" value="1"/>
</dbReference>
<evidence type="ECO:0000256" key="9">
    <source>
        <dbReference type="ARBA" id="ARBA00025687"/>
    </source>
</evidence>
<dbReference type="Gene3D" id="6.10.140.1520">
    <property type="match status" value="1"/>
</dbReference>
<evidence type="ECO:0000256" key="5">
    <source>
        <dbReference type="ARBA" id="ARBA00023015"/>
    </source>
</evidence>
<dbReference type="GO" id="GO:0070847">
    <property type="term" value="C:core mediator complex"/>
    <property type="evidence" value="ECO:0007669"/>
    <property type="project" value="TreeGrafter"/>
</dbReference>
<feature type="region of interest" description="Disordered" evidence="11">
    <location>
        <begin position="36"/>
        <end position="66"/>
    </location>
</feature>
<dbReference type="OrthoDB" id="10253553at2759"/>
<organism evidence="12 13">
    <name type="scientific">Geosmithia morbida</name>
    <dbReference type="NCBI Taxonomy" id="1094350"/>
    <lineage>
        <taxon>Eukaryota</taxon>
        <taxon>Fungi</taxon>
        <taxon>Dikarya</taxon>
        <taxon>Ascomycota</taxon>
        <taxon>Pezizomycotina</taxon>
        <taxon>Sordariomycetes</taxon>
        <taxon>Hypocreomycetidae</taxon>
        <taxon>Hypocreales</taxon>
        <taxon>Bionectriaceae</taxon>
        <taxon>Geosmithia</taxon>
    </lineage>
</organism>
<dbReference type="PANTHER" id="PTHR21428">
    <property type="entry name" value="MEDIATOR OF RNA POLYMERASE II TRANSCRIPTION SUBUNIT 7"/>
    <property type="match status" value="1"/>
</dbReference>
<keyword evidence="5 10" id="KW-0805">Transcription regulation</keyword>
<evidence type="ECO:0000256" key="7">
    <source>
        <dbReference type="ARBA" id="ARBA00023163"/>
    </source>
</evidence>
<keyword evidence="6 10" id="KW-0010">Activator</keyword>
<dbReference type="AlphaFoldDB" id="A0A9P5D331"/>
<accession>A0A9P5D331</accession>
<protein>
    <recommendedName>
        <fullName evidence="4 10">Mediator of RNA polymerase II transcription subunit 7</fullName>
    </recommendedName>
</protein>
<evidence type="ECO:0000256" key="3">
    <source>
        <dbReference type="ARBA" id="ARBA00011837"/>
    </source>
</evidence>
<gene>
    <name evidence="12" type="ORF">GMORB2_1807</name>
</gene>
<dbReference type="GO" id="GO:0016592">
    <property type="term" value="C:mediator complex"/>
    <property type="evidence" value="ECO:0007669"/>
    <property type="project" value="InterPro"/>
</dbReference>
<dbReference type="Pfam" id="PF05983">
    <property type="entry name" value="Med7"/>
    <property type="match status" value="1"/>
</dbReference>
<keyword evidence="8 10" id="KW-0539">Nucleus</keyword>
<dbReference type="RefSeq" id="XP_035320052.1">
    <property type="nucleotide sequence ID" value="XM_035463788.1"/>
</dbReference>